<dbReference type="Proteomes" id="UP001206878">
    <property type="component" value="Unassembled WGS sequence"/>
</dbReference>
<name>A0AAW5MTH4_9ESCH</name>
<evidence type="ECO:0000313" key="2">
    <source>
        <dbReference type="Proteomes" id="UP001206878"/>
    </source>
</evidence>
<organism evidence="1 2">
    <name type="scientific">Escherichia marmotae</name>
    <dbReference type="NCBI Taxonomy" id="1499973"/>
    <lineage>
        <taxon>Bacteria</taxon>
        <taxon>Pseudomonadati</taxon>
        <taxon>Pseudomonadota</taxon>
        <taxon>Gammaproteobacteria</taxon>
        <taxon>Enterobacterales</taxon>
        <taxon>Enterobacteriaceae</taxon>
        <taxon>Escherichia</taxon>
    </lineage>
</organism>
<evidence type="ECO:0000313" key="1">
    <source>
        <dbReference type="EMBL" id="MCR6677568.1"/>
    </source>
</evidence>
<proteinExistence type="predicted"/>
<dbReference type="EMBL" id="JANPXH010000023">
    <property type="protein sequence ID" value="MCR6677568.1"/>
    <property type="molecule type" value="Genomic_DNA"/>
</dbReference>
<sequence>MPDATLSASYQAYKFPHHPATMPMPDATLAASYQAYSSSVQNSNYT</sequence>
<gene>
    <name evidence="1" type="ORF">NVV43_18460</name>
</gene>
<dbReference type="AlphaFoldDB" id="A0AAW5MTH4"/>
<accession>A0AAW5MTH4</accession>
<comment type="caution">
    <text evidence="1">The sequence shown here is derived from an EMBL/GenBank/DDBJ whole genome shotgun (WGS) entry which is preliminary data.</text>
</comment>
<protein>
    <submittedName>
        <fullName evidence="1">Uncharacterized protein</fullName>
    </submittedName>
</protein>
<reference evidence="1" key="1">
    <citation type="submission" date="2022-07" db="EMBL/GenBank/DDBJ databases">
        <title>Diversity of ethanolamine utilization by human commensal Escherichia coli.</title>
        <authorList>
            <person name="Jubelin G."/>
        </authorList>
    </citation>
    <scope>NUCLEOTIDE SEQUENCE</scope>
    <source>
        <strain evidence="1">S1</strain>
    </source>
</reference>